<dbReference type="AlphaFoldDB" id="S4H0D8"/>
<name>S4H0D8_GARVA</name>
<dbReference type="EMBL" id="ATJJ01000013">
    <property type="protein sequence ID" value="EPI49082.1"/>
    <property type="molecule type" value="Genomic_DNA"/>
</dbReference>
<dbReference type="Proteomes" id="UP000014521">
    <property type="component" value="Unassembled WGS sequence"/>
</dbReference>
<dbReference type="GO" id="GO:0016788">
    <property type="term" value="F:hydrolase activity, acting on ester bonds"/>
    <property type="evidence" value="ECO:0007669"/>
    <property type="project" value="InterPro"/>
</dbReference>
<dbReference type="SUPFAM" id="SSF53474">
    <property type="entry name" value="alpha/beta-Hydrolases"/>
    <property type="match status" value="1"/>
</dbReference>
<evidence type="ECO:0000259" key="1">
    <source>
        <dbReference type="Pfam" id="PF07819"/>
    </source>
</evidence>
<dbReference type="Gene3D" id="3.40.50.1820">
    <property type="entry name" value="alpha/beta hydrolase"/>
    <property type="match status" value="1"/>
</dbReference>
<evidence type="ECO:0000313" key="2">
    <source>
        <dbReference type="EMBL" id="EPI49082.1"/>
    </source>
</evidence>
<dbReference type="Pfam" id="PF07819">
    <property type="entry name" value="PGAP1"/>
    <property type="match status" value="1"/>
</dbReference>
<feature type="domain" description="GPI inositol-deacylase PGAP1-like alpha/beta" evidence="1">
    <location>
        <begin position="347"/>
        <end position="412"/>
    </location>
</feature>
<dbReference type="InterPro" id="IPR012908">
    <property type="entry name" value="PGAP1-ab_dom-like"/>
</dbReference>
<comment type="caution">
    <text evidence="2">The sequence shown here is derived from an EMBL/GenBank/DDBJ whole genome shotgun (WGS) entry which is preliminary data.</text>
</comment>
<proteinExistence type="predicted"/>
<sequence length="561" mass="62297">MEVILMPWRVKSTITGGKTISVADASEYKTKSARLQELSNDFHSLSTSWMQAAMQIESQKSSVFSENNKNFNGYFNDDPLQPILDPAECRIKSSQCESLSNKLDELSSLIIRANNLYANAEYKNRENLDNLVSIGTSIFPVTAIPFFASVGFSILLDMTQKSGMKNFSKWSHETAPIQQGFIRGFSKHILINPVTGIPVHFISSIQERNSNKHSNDPISKLASALSLFSAKINDAKQGNNLKVTKIRLPHREYSKILHYRGSNISQALGNLTDLSNGNLGVKPPKINADAATIAIQRFKKKDGSISWLVTIPGTDGKPKSPFGWPQNAEVMSSSKNVRQNADSTRMVIEAMRKSGIKAKDSVILVGHSQGGIVAASIASDYSKQYNIKHVVTAGSPIANHPIPNKTWVTSIEMEDELVPTLDGASNPNRNNWVTIHGTAKKSAIAHNATIAPETAHNAIYNSLVANRIKSQNKNKENNKKNNKQYRTKSYKNEKLFEKDGILVKNVPEEGTLTHDLNYHKAAYEDAHQLGSKEIRMQEEHFRKTLGDELEETTLWQGIMSH</sequence>
<gene>
    <name evidence="2" type="ORF">HMPREF1581_00379</name>
</gene>
<dbReference type="PATRIC" id="fig|1261066.4.peg.363"/>
<accession>S4H0D8</accession>
<dbReference type="InterPro" id="IPR029058">
    <property type="entry name" value="AB_hydrolase_fold"/>
</dbReference>
<reference evidence="2 3" key="1">
    <citation type="submission" date="2013-06" db="EMBL/GenBank/DDBJ databases">
        <authorList>
            <person name="Weinstock G."/>
            <person name="Sodergren E."/>
            <person name="Lobos E.A."/>
            <person name="Fulton L."/>
            <person name="Fulton R."/>
            <person name="Courtney L."/>
            <person name="Fronick C."/>
            <person name="O'Laughlin M."/>
            <person name="Godfrey J."/>
            <person name="Wilson R.M."/>
            <person name="Miner T."/>
            <person name="Farmer C."/>
            <person name="Delehaunty K."/>
            <person name="Cordes M."/>
            <person name="Minx P."/>
            <person name="Tomlinson C."/>
            <person name="Chen J."/>
            <person name="Wollam A."/>
            <person name="Pepin K.H."/>
            <person name="Bhonagiri V."/>
            <person name="Zhang X."/>
            <person name="Warren W."/>
            <person name="Mitreva M."/>
            <person name="Mardis E.R."/>
            <person name="Wilson R.K."/>
        </authorList>
    </citation>
    <scope>NUCLEOTIDE SEQUENCE [LARGE SCALE GENOMIC DNA]</scope>
    <source>
        <strain evidence="2 3">JCP8108</strain>
    </source>
</reference>
<evidence type="ECO:0000313" key="3">
    <source>
        <dbReference type="Proteomes" id="UP000014521"/>
    </source>
</evidence>
<dbReference type="HOGENOM" id="CLU_532838_0_0_11"/>
<protein>
    <recommendedName>
        <fullName evidence="1">GPI inositol-deacylase PGAP1-like alpha/beta domain-containing protein</fullName>
    </recommendedName>
</protein>
<organism evidence="2 3">
    <name type="scientific">Gardnerella vaginalis JCP8108</name>
    <dbReference type="NCBI Taxonomy" id="1261066"/>
    <lineage>
        <taxon>Bacteria</taxon>
        <taxon>Bacillati</taxon>
        <taxon>Actinomycetota</taxon>
        <taxon>Actinomycetes</taxon>
        <taxon>Bifidobacteriales</taxon>
        <taxon>Bifidobacteriaceae</taxon>
        <taxon>Gardnerella</taxon>
    </lineage>
</organism>